<evidence type="ECO:0000313" key="4">
    <source>
        <dbReference type="Proteomes" id="UP000634529"/>
    </source>
</evidence>
<dbReference type="CDD" id="cd16896">
    <property type="entry name" value="LT_Slt70-like"/>
    <property type="match status" value="1"/>
</dbReference>
<dbReference type="InterPro" id="IPR008258">
    <property type="entry name" value="Transglycosylase_SLT_dom_1"/>
</dbReference>
<name>A0ABR9B1G6_9BACL</name>
<protein>
    <submittedName>
        <fullName evidence="3">Lytic transglycosylase domain-containing protein</fullName>
    </submittedName>
</protein>
<evidence type="ECO:0000313" key="3">
    <source>
        <dbReference type="EMBL" id="MBD8500220.1"/>
    </source>
</evidence>
<keyword evidence="1" id="KW-0472">Membrane</keyword>
<keyword evidence="1" id="KW-0812">Transmembrane</keyword>
<dbReference type="PANTHER" id="PTHR37423">
    <property type="entry name" value="SOLUBLE LYTIC MUREIN TRANSGLYCOSYLASE-RELATED"/>
    <property type="match status" value="1"/>
</dbReference>
<dbReference type="PANTHER" id="PTHR37423:SF5">
    <property type="entry name" value="SOLUBLE LYTIC MUREIN TRANSGLYCOSYLASE"/>
    <property type="match status" value="1"/>
</dbReference>
<dbReference type="Pfam" id="PF01464">
    <property type="entry name" value="SLT"/>
    <property type="match status" value="1"/>
</dbReference>
<feature type="transmembrane region" description="Helical" evidence="1">
    <location>
        <begin position="9"/>
        <end position="28"/>
    </location>
</feature>
<dbReference type="EMBL" id="JACYTN010000019">
    <property type="protein sequence ID" value="MBD8500220.1"/>
    <property type="molecule type" value="Genomic_DNA"/>
</dbReference>
<feature type="domain" description="Transglycosylase SLT" evidence="2">
    <location>
        <begin position="41"/>
        <end position="153"/>
    </location>
</feature>
<dbReference type="Gene3D" id="1.10.530.10">
    <property type="match status" value="1"/>
</dbReference>
<dbReference type="InterPro" id="IPR023346">
    <property type="entry name" value="Lysozyme-like_dom_sf"/>
</dbReference>
<dbReference type="Proteomes" id="UP000634529">
    <property type="component" value="Unassembled WGS sequence"/>
</dbReference>
<keyword evidence="1" id="KW-1133">Transmembrane helix</keyword>
<sequence>MGLFRKKRVILLVFIGFLFILFFQSNWLGKWMYPIPYKDEITKHANEQQIDPLLVAAIIRAETNYQVGKKSHKGALGIMQLMPDTANWLMEKKSGREQKWSLDQLHLEAEPSIELGTFYLNSLIKQYHNNIPAAVAAYNAGPGNVNKWLKQGTWDGRLETAKEQIPFPETRNYVTKVFHYYTKYKKVYGA</sequence>
<gene>
    <name evidence="3" type="ORF">IFO66_18155</name>
</gene>
<evidence type="ECO:0000259" key="2">
    <source>
        <dbReference type="Pfam" id="PF01464"/>
    </source>
</evidence>
<reference evidence="3 4" key="1">
    <citation type="submission" date="2020-09" db="EMBL/GenBank/DDBJ databases">
        <title>Paenibacillus sp. CAU 1523 isolated from sand of Haeundae Beach.</title>
        <authorList>
            <person name="Kim W."/>
        </authorList>
    </citation>
    <scope>NUCLEOTIDE SEQUENCE [LARGE SCALE GENOMIC DNA]</scope>
    <source>
        <strain evidence="3 4">CAU 1523</strain>
    </source>
</reference>
<dbReference type="SUPFAM" id="SSF53955">
    <property type="entry name" value="Lysozyme-like"/>
    <property type="match status" value="1"/>
</dbReference>
<organism evidence="3 4">
    <name type="scientific">Paenibacillus arenosi</name>
    <dbReference type="NCBI Taxonomy" id="2774142"/>
    <lineage>
        <taxon>Bacteria</taxon>
        <taxon>Bacillati</taxon>
        <taxon>Bacillota</taxon>
        <taxon>Bacilli</taxon>
        <taxon>Bacillales</taxon>
        <taxon>Paenibacillaceae</taxon>
        <taxon>Paenibacillus</taxon>
    </lineage>
</organism>
<evidence type="ECO:0000256" key="1">
    <source>
        <dbReference type="SAM" id="Phobius"/>
    </source>
</evidence>
<keyword evidence="4" id="KW-1185">Reference proteome</keyword>
<accession>A0ABR9B1G6</accession>
<comment type="caution">
    <text evidence="3">The sequence shown here is derived from an EMBL/GenBank/DDBJ whole genome shotgun (WGS) entry which is preliminary data.</text>
</comment>
<proteinExistence type="predicted"/>